<proteinExistence type="predicted"/>
<dbReference type="SUPFAM" id="SSF49695">
    <property type="entry name" value="gamma-Crystallin-like"/>
    <property type="match status" value="1"/>
</dbReference>
<dbReference type="GO" id="GO:0006887">
    <property type="term" value="P:exocytosis"/>
    <property type="evidence" value="ECO:0007669"/>
    <property type="project" value="InterPro"/>
</dbReference>
<dbReference type="InterPro" id="IPR028172">
    <property type="entry name" value="FT20"/>
</dbReference>
<name>A0A1D2MTS6_ORCCI</name>
<keyword evidence="2" id="KW-0732">Signal</keyword>
<feature type="region of interest" description="Disordered" evidence="1">
    <location>
        <begin position="550"/>
        <end position="573"/>
    </location>
</feature>
<keyword evidence="4" id="KW-1185">Reference proteome</keyword>
<comment type="caution">
    <text evidence="3">The sequence shown here is derived from an EMBL/GenBank/DDBJ whole genome shotgun (WGS) entry which is preliminary data.</text>
</comment>
<dbReference type="PANTHER" id="PTHR17503">
    <property type="entry name" value="SYNCOLLIN"/>
    <property type="match status" value="1"/>
</dbReference>
<dbReference type="OrthoDB" id="9947298at2759"/>
<feature type="compositionally biased region" description="Low complexity" evidence="1">
    <location>
        <begin position="563"/>
        <end position="573"/>
    </location>
</feature>
<gene>
    <name evidence="3" type="ORF">Ocin01_10161</name>
</gene>
<sequence length="706" mass="77648">MSFLLKGTILVFLVVLAVASTQHLYSPGNDVRCARMWDDLNYEGNTVDCADNERKLNLGPFDCKAQSVFVRNGCTLTVFDKTGARGSWIAVQAAFTGCNGEAPRANLQCARLYQHQKCSSCSGFRLEVNPMDQVTNLHVLNNQISSLIVRDGCELTVWEGANFTGTYQTFRGSIDCTFEIDCQLNPEGQPDELAFVQQLENSQPQSDYPYPVPYAYPPWPLYQHAGIPPPPVPYFGGPPQYPYAPGLYPWNPPQLPYQQGFVPAQSFQMPQVQPPQELINLGSQSPSTPPCATLLSTSNCILRVPDDGLHKDIKERSFVLVAGLIKDQCSLTVQDCSGSYFTTSYYLFTPGGQCTTASSVCCECNGCARGNFQLYENSCAIMFESVKCSTCSGFRLEVADGDSVNVMNPVVDDKVSSIYVLPECDLTVYTRSDFQGDAAIAQGSFDELPYEWNDEISAYKCSCPRKSSPVTTPPSPTQGTLYPIETTMKSTQASTSASMTSTPKPTTVSSISPSTIMRMTTEPPVTIPVATSTTTKPEIITTPEPLLTTTPEIITTPEPPLTTTPESVVPTSSEPAIITTPELGLITTTKSIVTTTEAESITTPKLGLITTPEQSSTPQPGVNYITFHLDAYDFDDVGLTILERFELIRARLEQERMEVIGKRNRLQMEETERNAARLALKALIQAKKDHLERLTQYYESLRNVHI</sequence>
<feature type="signal peptide" evidence="2">
    <location>
        <begin position="1"/>
        <end position="19"/>
    </location>
</feature>
<evidence type="ECO:0000256" key="1">
    <source>
        <dbReference type="SAM" id="MobiDB-lite"/>
    </source>
</evidence>
<evidence type="ECO:0000313" key="4">
    <source>
        <dbReference type="Proteomes" id="UP000094527"/>
    </source>
</evidence>
<feature type="region of interest" description="Disordered" evidence="1">
    <location>
        <begin position="489"/>
        <end position="511"/>
    </location>
</feature>
<accession>A0A1D2MTS6</accession>
<dbReference type="PANTHER" id="PTHR17503:SF0">
    <property type="entry name" value="SYNCOLLIN"/>
    <property type="match status" value="1"/>
</dbReference>
<dbReference type="GO" id="GO:0030667">
    <property type="term" value="C:secretory granule membrane"/>
    <property type="evidence" value="ECO:0007669"/>
    <property type="project" value="InterPro"/>
</dbReference>
<dbReference type="AlphaFoldDB" id="A0A1D2MTS6"/>
<dbReference type="Pfam" id="PF14931">
    <property type="entry name" value="IFT20"/>
    <property type="match status" value="1"/>
</dbReference>
<dbReference type="EMBL" id="LJIJ01000532">
    <property type="protein sequence ID" value="ODM96519.1"/>
    <property type="molecule type" value="Genomic_DNA"/>
</dbReference>
<organism evidence="3 4">
    <name type="scientific">Orchesella cincta</name>
    <name type="common">Springtail</name>
    <name type="synonym">Podura cincta</name>
    <dbReference type="NCBI Taxonomy" id="48709"/>
    <lineage>
        <taxon>Eukaryota</taxon>
        <taxon>Metazoa</taxon>
        <taxon>Ecdysozoa</taxon>
        <taxon>Arthropoda</taxon>
        <taxon>Hexapoda</taxon>
        <taxon>Collembola</taxon>
        <taxon>Entomobryomorpha</taxon>
        <taxon>Entomobryoidea</taxon>
        <taxon>Orchesellidae</taxon>
        <taxon>Orchesellinae</taxon>
        <taxon>Orchesella</taxon>
    </lineage>
</organism>
<evidence type="ECO:0000313" key="3">
    <source>
        <dbReference type="EMBL" id="ODM96519.1"/>
    </source>
</evidence>
<protein>
    <submittedName>
        <fullName evidence="3">Platelet glycoprotein Ib alpha chain</fullName>
    </submittedName>
</protein>
<dbReference type="InterPro" id="IPR028137">
    <property type="entry name" value="Syncollin"/>
</dbReference>
<dbReference type="Proteomes" id="UP000094527">
    <property type="component" value="Unassembled WGS sequence"/>
</dbReference>
<feature type="chain" id="PRO_5008904541" evidence="2">
    <location>
        <begin position="20"/>
        <end position="706"/>
    </location>
</feature>
<dbReference type="InterPro" id="IPR011024">
    <property type="entry name" value="G_crystallin-like"/>
</dbReference>
<reference evidence="3 4" key="1">
    <citation type="journal article" date="2016" name="Genome Biol. Evol.">
        <title>Gene Family Evolution Reflects Adaptation to Soil Environmental Stressors in the Genome of the Collembolan Orchesella cincta.</title>
        <authorList>
            <person name="Faddeeva-Vakhrusheva A."/>
            <person name="Derks M.F."/>
            <person name="Anvar S.Y."/>
            <person name="Agamennone V."/>
            <person name="Suring W."/>
            <person name="Smit S."/>
            <person name="van Straalen N.M."/>
            <person name="Roelofs D."/>
        </authorList>
    </citation>
    <scope>NUCLEOTIDE SEQUENCE [LARGE SCALE GENOMIC DNA]</scope>
    <source>
        <tissue evidence="3">Mixed pool</tissue>
    </source>
</reference>
<dbReference type="Gene3D" id="2.60.20.10">
    <property type="entry name" value="Crystallins"/>
    <property type="match status" value="2"/>
</dbReference>
<evidence type="ECO:0000256" key="2">
    <source>
        <dbReference type="SAM" id="SignalP"/>
    </source>
</evidence>